<evidence type="ECO:0008006" key="3">
    <source>
        <dbReference type="Google" id="ProtNLM"/>
    </source>
</evidence>
<accession>A0A2S0NCX3</accession>
<gene>
    <name evidence="1" type="ORF">C6569_13615</name>
</gene>
<evidence type="ECO:0000313" key="1">
    <source>
        <dbReference type="EMBL" id="AVO46022.1"/>
    </source>
</evidence>
<name>A0A2S0NCX3_9HYPH</name>
<organism evidence="1 2">
    <name type="scientific">Phreatobacter cathodiphilus</name>
    <dbReference type="NCBI Taxonomy" id="1868589"/>
    <lineage>
        <taxon>Bacteria</taxon>
        <taxon>Pseudomonadati</taxon>
        <taxon>Pseudomonadota</taxon>
        <taxon>Alphaproteobacteria</taxon>
        <taxon>Hyphomicrobiales</taxon>
        <taxon>Phreatobacteraceae</taxon>
        <taxon>Phreatobacter</taxon>
    </lineage>
</organism>
<dbReference type="EMBL" id="CP027668">
    <property type="protein sequence ID" value="AVO46022.1"/>
    <property type="molecule type" value="Genomic_DNA"/>
</dbReference>
<reference evidence="1 2" key="1">
    <citation type="submission" date="2018-03" db="EMBL/GenBank/DDBJ databases">
        <title>Genome sequencing of Phreatobacter sp.</title>
        <authorList>
            <person name="Kim S.-J."/>
            <person name="Heo J."/>
            <person name="Kwon S.-W."/>
        </authorList>
    </citation>
    <scope>NUCLEOTIDE SEQUENCE [LARGE SCALE GENOMIC DNA]</scope>
    <source>
        <strain evidence="1 2">S-12</strain>
    </source>
</reference>
<dbReference type="AlphaFoldDB" id="A0A2S0NCX3"/>
<proteinExistence type="predicted"/>
<dbReference type="Proteomes" id="UP000237889">
    <property type="component" value="Chromosome"/>
</dbReference>
<protein>
    <recommendedName>
        <fullName evidence="3">Phasin domain-containing protein</fullName>
    </recommendedName>
</protein>
<keyword evidence="2" id="KW-1185">Reference proteome</keyword>
<dbReference type="KEGG" id="phr:C6569_13615"/>
<sequence length="108" mass="11817">MEVAMLARTPADERHDMPRSADDALTFVATLPAVATAVGAELRDFAAERLKAHGERIRAWSRVNSPLEFIEVELRFAAETMGAYADEAMHLHEVAEAAAEAALPDKRT</sequence>
<evidence type="ECO:0000313" key="2">
    <source>
        <dbReference type="Proteomes" id="UP000237889"/>
    </source>
</evidence>